<dbReference type="EMBL" id="HBIM01001500">
    <property type="protein sequence ID" value="CAE0403087.1"/>
    <property type="molecule type" value="Transcribed_RNA"/>
</dbReference>
<dbReference type="InterPro" id="IPR029044">
    <property type="entry name" value="Nucleotide-diphossugar_trans"/>
</dbReference>
<gene>
    <name evidence="1" type="ORF">ACOF00016_LOCUS1310</name>
</gene>
<accession>A0A7S3KWJ8</accession>
<dbReference type="PANTHER" id="PTHR33604:SF3">
    <property type="entry name" value="OSJNBA0004B13.7 PROTEIN"/>
    <property type="match status" value="1"/>
</dbReference>
<dbReference type="Gene3D" id="3.90.550.10">
    <property type="entry name" value="Spore Coat Polysaccharide Biosynthesis Protein SpsA, Chain A"/>
    <property type="match status" value="1"/>
</dbReference>
<proteinExistence type="predicted"/>
<reference evidence="1" key="1">
    <citation type="submission" date="2021-01" db="EMBL/GenBank/DDBJ databases">
        <authorList>
            <person name="Corre E."/>
            <person name="Pelletier E."/>
            <person name="Niang G."/>
            <person name="Scheremetjew M."/>
            <person name="Finn R."/>
            <person name="Kale V."/>
            <person name="Holt S."/>
            <person name="Cochrane G."/>
            <person name="Meng A."/>
            <person name="Brown T."/>
            <person name="Cohen L."/>
        </authorList>
    </citation>
    <scope>NUCLEOTIDE SEQUENCE</scope>
    <source>
        <strain evidence="1">CCMP127</strain>
    </source>
</reference>
<evidence type="ECO:0000313" key="1">
    <source>
        <dbReference type="EMBL" id="CAE0403087.1"/>
    </source>
</evidence>
<dbReference type="SUPFAM" id="SSF53448">
    <property type="entry name" value="Nucleotide-diphospho-sugar transferases"/>
    <property type="match status" value="1"/>
</dbReference>
<dbReference type="AlphaFoldDB" id="A0A7S3KWJ8"/>
<protein>
    <recommendedName>
        <fullName evidence="2">Glycosyl transferase 64 domain-containing protein</fullName>
    </recommendedName>
</protein>
<dbReference type="PANTHER" id="PTHR33604">
    <property type="entry name" value="OSJNBA0004B13.7 PROTEIN"/>
    <property type="match status" value="1"/>
</dbReference>
<name>A0A7S3KWJ8_9STRA</name>
<organism evidence="1">
    <name type="scientific">Amphora coffeiformis</name>
    <dbReference type="NCBI Taxonomy" id="265554"/>
    <lineage>
        <taxon>Eukaryota</taxon>
        <taxon>Sar</taxon>
        <taxon>Stramenopiles</taxon>
        <taxon>Ochrophyta</taxon>
        <taxon>Bacillariophyta</taxon>
        <taxon>Bacillariophyceae</taxon>
        <taxon>Bacillariophycidae</taxon>
        <taxon>Thalassiophysales</taxon>
        <taxon>Catenulaceae</taxon>
        <taxon>Amphora</taxon>
    </lineage>
</organism>
<sequence length="607" mass="68350">MSLRVIRPKSVNGWLGVVILLFFATHNARLLSLFGGGDPHMQQQIDVAMSLAKANSTNTLLSTAKDVGSNTTDDVLYKETFQIVVLTMNRFDSLERLIRSLQAANYSTDVVDLVIRFDIPKNPSEEWKARVEAFRSNIVWSAGKVTVSVASENVGLRQAWLTAWRPTSDQDRAIILEDDLEVSTLWYQWLKGAYGAYGNRSEIAGFSLSRQTLVPHKEHSGNRIPDNDGLPFLYKLLGSYGYAPMASKWLDFLDFAECALATGMSVATPGLITSDWYDSLDKRGMWTQLFIYFCYHKNLYTLYAHPSGSKALVSHFREKGEHYRKTGGRDFQLVSSADTWTVKYPGNLPKLEWDAREHPSSPLRSLVLSGAVGYQPNEFKRFVTNLRAHYDGDVALLVWEKAPADIFALLETYNIQAVKTPEAGGKRASPAWFKVNQVRWQFYQDTCQEDKYDLCMAVDFRDTLFQDNPFRGMEAAENGATVLHVYEHNIPMNQWHLDVAKHCKGNNEMLKGKQIVNAGGFGGSPAAFPQLAKWILQDAKKCDDQVALNIGVYGYAFNATIVSHKQGEGSINNVAWGGKFRRDSRNRFLNTNCFPSPAVHQFDIVED</sequence>
<evidence type="ECO:0008006" key="2">
    <source>
        <dbReference type="Google" id="ProtNLM"/>
    </source>
</evidence>